<proteinExistence type="predicted"/>
<evidence type="ECO:0000313" key="1">
    <source>
        <dbReference type="EMBL" id="EPS99754.1"/>
    </source>
</evidence>
<dbReference type="HOGENOM" id="CLU_1489062_0_0_1"/>
<dbReference type="Proteomes" id="UP000015241">
    <property type="component" value="Unassembled WGS sequence"/>
</dbReference>
<keyword evidence="2" id="KW-1185">Reference proteome</keyword>
<dbReference type="SUPFAM" id="SSF53474">
    <property type="entry name" value="alpha/beta-Hydrolases"/>
    <property type="match status" value="1"/>
</dbReference>
<gene>
    <name evidence="1" type="ORF">FOMPIDRAFT_87395</name>
</gene>
<name>S8FN70_FOMSC</name>
<accession>S8FN70</accession>
<organism evidence="1 2">
    <name type="scientific">Fomitopsis schrenkii</name>
    <name type="common">Brown rot fungus</name>
    <dbReference type="NCBI Taxonomy" id="2126942"/>
    <lineage>
        <taxon>Eukaryota</taxon>
        <taxon>Fungi</taxon>
        <taxon>Dikarya</taxon>
        <taxon>Basidiomycota</taxon>
        <taxon>Agaricomycotina</taxon>
        <taxon>Agaricomycetes</taxon>
        <taxon>Polyporales</taxon>
        <taxon>Fomitopsis</taxon>
    </lineage>
</organism>
<reference evidence="1 2" key="1">
    <citation type="journal article" date="2012" name="Science">
        <title>The Paleozoic origin of enzymatic lignin decomposition reconstructed from 31 fungal genomes.</title>
        <authorList>
            <person name="Floudas D."/>
            <person name="Binder M."/>
            <person name="Riley R."/>
            <person name="Barry K."/>
            <person name="Blanchette R.A."/>
            <person name="Henrissat B."/>
            <person name="Martinez A.T."/>
            <person name="Otillar R."/>
            <person name="Spatafora J.W."/>
            <person name="Yadav J.S."/>
            <person name="Aerts A."/>
            <person name="Benoit I."/>
            <person name="Boyd A."/>
            <person name="Carlson A."/>
            <person name="Copeland A."/>
            <person name="Coutinho P.M."/>
            <person name="de Vries R.P."/>
            <person name="Ferreira P."/>
            <person name="Findley K."/>
            <person name="Foster B."/>
            <person name="Gaskell J."/>
            <person name="Glotzer D."/>
            <person name="Gorecki P."/>
            <person name="Heitman J."/>
            <person name="Hesse C."/>
            <person name="Hori C."/>
            <person name="Igarashi K."/>
            <person name="Jurgens J.A."/>
            <person name="Kallen N."/>
            <person name="Kersten P."/>
            <person name="Kohler A."/>
            <person name="Kuees U."/>
            <person name="Kumar T.K.A."/>
            <person name="Kuo A."/>
            <person name="LaButti K."/>
            <person name="Larrondo L.F."/>
            <person name="Lindquist E."/>
            <person name="Ling A."/>
            <person name="Lombard V."/>
            <person name="Lucas S."/>
            <person name="Lundell T."/>
            <person name="Martin R."/>
            <person name="McLaughlin D.J."/>
            <person name="Morgenstern I."/>
            <person name="Morin E."/>
            <person name="Murat C."/>
            <person name="Nagy L.G."/>
            <person name="Nolan M."/>
            <person name="Ohm R.A."/>
            <person name="Patyshakuliyeva A."/>
            <person name="Rokas A."/>
            <person name="Ruiz-Duenas F.J."/>
            <person name="Sabat G."/>
            <person name="Salamov A."/>
            <person name="Samejima M."/>
            <person name="Schmutz J."/>
            <person name="Slot J.C."/>
            <person name="St John F."/>
            <person name="Stenlid J."/>
            <person name="Sun H."/>
            <person name="Sun S."/>
            <person name="Syed K."/>
            <person name="Tsang A."/>
            <person name="Wiebenga A."/>
            <person name="Young D."/>
            <person name="Pisabarro A."/>
            <person name="Eastwood D.C."/>
            <person name="Martin F."/>
            <person name="Cullen D."/>
            <person name="Grigoriev I.V."/>
            <person name="Hibbett D.S."/>
        </authorList>
    </citation>
    <scope>NUCLEOTIDE SEQUENCE</scope>
    <source>
        <strain evidence="2">FP-58527</strain>
    </source>
</reference>
<dbReference type="STRING" id="743788.S8FN70"/>
<dbReference type="Gene3D" id="3.40.50.1820">
    <property type="entry name" value="alpha/beta hydrolase"/>
    <property type="match status" value="1"/>
</dbReference>
<dbReference type="OrthoDB" id="408373at2759"/>
<evidence type="ECO:0000313" key="2">
    <source>
        <dbReference type="Proteomes" id="UP000015241"/>
    </source>
</evidence>
<protein>
    <submittedName>
        <fullName evidence="1">Uncharacterized protein</fullName>
    </submittedName>
</protein>
<sequence length="181" mass="20452">MGNVKMDQCLPRLTTPQDQRLRWVSDLVCVLEHAGTENAVGLGYDWASWLRFQAARQRPDKITAVLGAAAPCLPTNSPTFSTAFATVPNFPHLAYQVFLGETPDAGAEPDVDIRRTLRATLRSRTVRLQFYVREHEIESWAFFRDQCNYTIPQPVLSILADRVADWAKGLKLLGMRTSFRT</sequence>
<dbReference type="AlphaFoldDB" id="S8FN70"/>
<dbReference type="InterPro" id="IPR029058">
    <property type="entry name" value="AB_hydrolase_fold"/>
</dbReference>
<dbReference type="InParanoid" id="S8FN70"/>
<dbReference type="EMBL" id="KE504154">
    <property type="protein sequence ID" value="EPS99754.1"/>
    <property type="molecule type" value="Genomic_DNA"/>
</dbReference>